<evidence type="ECO:0000256" key="4">
    <source>
        <dbReference type="ARBA" id="ARBA00022801"/>
    </source>
</evidence>
<keyword evidence="5" id="KW-0325">Glycoprotein</keyword>
<dbReference type="PANTHER" id="PTHR11010">
    <property type="entry name" value="PROTEASE S28 PRO-X CARBOXYPEPTIDASE-RELATED"/>
    <property type="match status" value="1"/>
</dbReference>
<name>A0A4Q9MUC9_9APHY</name>
<dbReference type="EMBL" id="ML143403">
    <property type="protein sequence ID" value="TBU30808.1"/>
    <property type="molecule type" value="Genomic_DNA"/>
</dbReference>
<feature type="region of interest" description="Disordered" evidence="6">
    <location>
        <begin position="452"/>
        <end position="471"/>
    </location>
</feature>
<reference evidence="8" key="1">
    <citation type="submission" date="2019-01" db="EMBL/GenBank/DDBJ databases">
        <title>Draft genome sequences of three monokaryotic isolates of the white-rot basidiomycete fungus Dichomitus squalens.</title>
        <authorList>
            <consortium name="DOE Joint Genome Institute"/>
            <person name="Lopez S.C."/>
            <person name="Andreopoulos B."/>
            <person name="Pangilinan J."/>
            <person name="Lipzen A."/>
            <person name="Riley R."/>
            <person name="Ahrendt S."/>
            <person name="Ng V."/>
            <person name="Barry K."/>
            <person name="Daum C."/>
            <person name="Grigoriev I.V."/>
            <person name="Hilden K.S."/>
            <person name="Makela M.R."/>
            <person name="de Vries R.P."/>
        </authorList>
    </citation>
    <scope>NUCLEOTIDE SEQUENCE [LARGE SCALE GENOMIC DNA]</scope>
    <source>
        <strain evidence="8">OM18370.1</strain>
    </source>
</reference>
<comment type="similarity">
    <text evidence="1">Belongs to the peptidase S28 family.</text>
</comment>
<dbReference type="InterPro" id="IPR008758">
    <property type="entry name" value="Peptidase_S28"/>
</dbReference>
<evidence type="ECO:0000256" key="2">
    <source>
        <dbReference type="ARBA" id="ARBA00022670"/>
    </source>
</evidence>
<evidence type="ECO:0000256" key="7">
    <source>
        <dbReference type="SAM" id="SignalP"/>
    </source>
</evidence>
<evidence type="ECO:0000256" key="1">
    <source>
        <dbReference type="ARBA" id="ARBA00011079"/>
    </source>
</evidence>
<dbReference type="OrthoDB" id="2130629at2759"/>
<evidence type="ECO:0000256" key="6">
    <source>
        <dbReference type="SAM" id="MobiDB-lite"/>
    </source>
</evidence>
<dbReference type="GO" id="GO:0006508">
    <property type="term" value="P:proteolysis"/>
    <property type="evidence" value="ECO:0007669"/>
    <property type="project" value="UniProtKB-KW"/>
</dbReference>
<protein>
    <submittedName>
        <fullName evidence="8">Peptidase S28</fullName>
    </submittedName>
</protein>
<dbReference type="SUPFAM" id="SSF53474">
    <property type="entry name" value="alpha/beta-Hydrolases"/>
    <property type="match status" value="1"/>
</dbReference>
<dbReference type="FunFam" id="3.40.50.1820:FF:000368">
    <property type="entry name" value="Unplaced genomic scaffold supercont2.8, whole genome shotgun sequence"/>
    <property type="match status" value="1"/>
</dbReference>
<dbReference type="AlphaFoldDB" id="A0A4Q9MUC9"/>
<dbReference type="GO" id="GO:0008239">
    <property type="term" value="F:dipeptidyl-peptidase activity"/>
    <property type="evidence" value="ECO:0007669"/>
    <property type="project" value="TreeGrafter"/>
</dbReference>
<feature type="signal peptide" evidence="7">
    <location>
        <begin position="1"/>
        <end position="27"/>
    </location>
</feature>
<gene>
    <name evidence="8" type="ORF">BD311DRAFT_173477</name>
</gene>
<keyword evidence="4" id="KW-0378">Hydrolase</keyword>
<feature type="chain" id="PRO_5020403349" evidence="7">
    <location>
        <begin position="28"/>
        <end position="526"/>
    </location>
</feature>
<dbReference type="Gene3D" id="3.40.50.1820">
    <property type="entry name" value="alpha/beta hydrolase"/>
    <property type="match status" value="2"/>
</dbReference>
<evidence type="ECO:0000313" key="8">
    <source>
        <dbReference type="EMBL" id="TBU30808.1"/>
    </source>
</evidence>
<dbReference type="Proteomes" id="UP000292957">
    <property type="component" value="Unassembled WGS sequence"/>
</dbReference>
<keyword evidence="3 7" id="KW-0732">Signal</keyword>
<evidence type="ECO:0000256" key="5">
    <source>
        <dbReference type="ARBA" id="ARBA00023180"/>
    </source>
</evidence>
<dbReference type="Pfam" id="PF05577">
    <property type="entry name" value="Peptidase_S28"/>
    <property type="match status" value="1"/>
</dbReference>
<organism evidence="8">
    <name type="scientific">Dichomitus squalens</name>
    <dbReference type="NCBI Taxonomy" id="114155"/>
    <lineage>
        <taxon>Eukaryota</taxon>
        <taxon>Fungi</taxon>
        <taxon>Dikarya</taxon>
        <taxon>Basidiomycota</taxon>
        <taxon>Agaricomycotina</taxon>
        <taxon>Agaricomycetes</taxon>
        <taxon>Polyporales</taxon>
        <taxon>Polyporaceae</taxon>
        <taxon>Dichomitus</taxon>
    </lineage>
</organism>
<sequence>MPSFKSGVLGVGALALALLLRSDGAEAIRPVNPQVVKLAAKKATRTVGHAKRATPTFPLYNFSQPLDHFSDTGFTFQQRYWVSDRHYKPGGPVIVFEAGEGPGDERMPILDSGIIDILANATNGLGIVLEHRYYGKSVPVLNFTTDSLRWLNNEQAAADSANFIDNVTIPGIKGDITAPGTPWIYYGGSYGGARAAHMRVLYPDLVFGSISSSGVTHATVVDWRYFDIIRQYAPQDCVARIVQTVDEVDTLLTRNNHTRNAIKAVFGLSGISYDPDFASLLSSPLGAWQNRNWDPAIDDPSFFDFCDALGPLDNATVTTHGVTISNATAQYANYINQTISLDCPVAQQDECFGSITDPESFSQTDLSQTWRLWNFQVCTQWGFLMTPPPDPATPRIISKLLTKEYAHLTCTLSYPPGEHFAIPAWPNVEDVNKLGGYNIAYDRLAIIDGEDDPWRGDTPHSPDPRAHNRTDTTIRPFKLIPTAVHHWDENGLVDSSAEPDFIQTIHHQEVAFVTEWLKDFKPPSAH</sequence>
<proteinExistence type="inferred from homology"/>
<keyword evidence="2" id="KW-0645">Protease</keyword>
<dbReference type="PANTHER" id="PTHR11010:SF117">
    <property type="entry name" value="SERINE PROTEASE 16"/>
    <property type="match status" value="1"/>
</dbReference>
<evidence type="ECO:0000256" key="3">
    <source>
        <dbReference type="ARBA" id="ARBA00022729"/>
    </source>
</evidence>
<accession>A0A4Q9MUC9</accession>
<dbReference type="GO" id="GO:0070008">
    <property type="term" value="F:serine-type exopeptidase activity"/>
    <property type="evidence" value="ECO:0007669"/>
    <property type="project" value="InterPro"/>
</dbReference>
<dbReference type="InterPro" id="IPR029058">
    <property type="entry name" value="AB_hydrolase_fold"/>
</dbReference>